<proteinExistence type="predicted"/>
<reference evidence="1" key="1">
    <citation type="submission" date="2022-03" db="EMBL/GenBank/DDBJ databases">
        <title>De novo assembled genomes of Belliella spp. (Cyclobacteriaceae) strains.</title>
        <authorList>
            <person name="Szabo A."/>
            <person name="Korponai K."/>
            <person name="Felfoldi T."/>
        </authorList>
    </citation>
    <scope>NUCLEOTIDE SEQUENCE</scope>
    <source>
        <strain evidence="1">DSM 111904</strain>
    </source>
</reference>
<evidence type="ECO:0000313" key="1">
    <source>
        <dbReference type="EMBL" id="MCH7410684.1"/>
    </source>
</evidence>
<dbReference type="Proteomes" id="UP001165489">
    <property type="component" value="Unassembled WGS sequence"/>
</dbReference>
<evidence type="ECO:0000313" key="2">
    <source>
        <dbReference type="Proteomes" id="UP001165489"/>
    </source>
</evidence>
<name>A0ABS9V2P1_9BACT</name>
<protein>
    <submittedName>
        <fullName evidence="1">Uncharacterized protein</fullName>
    </submittedName>
</protein>
<organism evidence="1 2">
    <name type="scientific">Belliella filtrata</name>
    <dbReference type="NCBI Taxonomy" id="2923435"/>
    <lineage>
        <taxon>Bacteria</taxon>
        <taxon>Pseudomonadati</taxon>
        <taxon>Bacteroidota</taxon>
        <taxon>Cytophagia</taxon>
        <taxon>Cytophagales</taxon>
        <taxon>Cyclobacteriaceae</taxon>
        <taxon>Belliella</taxon>
    </lineage>
</organism>
<gene>
    <name evidence="1" type="ORF">MM239_14850</name>
</gene>
<keyword evidence="2" id="KW-1185">Reference proteome</keyword>
<accession>A0ABS9V2P1</accession>
<comment type="caution">
    <text evidence="1">The sequence shown here is derived from an EMBL/GenBank/DDBJ whole genome shotgun (WGS) entry which is preliminary data.</text>
</comment>
<dbReference type="RefSeq" id="WP_241349045.1">
    <property type="nucleotide sequence ID" value="NZ_JAKZGP010000044.1"/>
</dbReference>
<dbReference type="EMBL" id="JAKZGP010000044">
    <property type="protein sequence ID" value="MCH7410684.1"/>
    <property type="molecule type" value="Genomic_DNA"/>
</dbReference>
<sequence>MDITINISNDELSASDKNLIKECLGLNTAAELNKALTNLTKAAFMEYMKMLKEKGLPTRADEVQQERLFFLLTHYFQNRLPSENELSSIFQLTQSQSKTLLRNTKSRYRTKISNFIKNTLFVTLNSATQENPGDSYEFVCTSPTTVEELNLIISQKGPTLEPIQKIRGLASKYSCAVDTYNLLKQELS</sequence>